<protein>
    <submittedName>
        <fullName evidence="7">Polysaccharide biosynthesis C-terminal domain-containing protein</fullName>
    </submittedName>
</protein>
<dbReference type="Proteomes" id="UP001597237">
    <property type="component" value="Unassembled WGS sequence"/>
</dbReference>
<feature type="transmembrane region" description="Helical" evidence="6">
    <location>
        <begin position="321"/>
        <end position="343"/>
    </location>
</feature>
<dbReference type="PANTHER" id="PTHR30250">
    <property type="entry name" value="PST FAMILY PREDICTED COLANIC ACID TRANSPORTER"/>
    <property type="match status" value="1"/>
</dbReference>
<evidence type="ECO:0000256" key="5">
    <source>
        <dbReference type="ARBA" id="ARBA00023136"/>
    </source>
</evidence>
<feature type="transmembrane region" description="Helical" evidence="6">
    <location>
        <begin position="85"/>
        <end position="104"/>
    </location>
</feature>
<comment type="caution">
    <text evidence="7">The sequence shown here is derived from an EMBL/GenBank/DDBJ whole genome shotgun (WGS) entry which is preliminary data.</text>
</comment>
<reference evidence="8" key="1">
    <citation type="journal article" date="2019" name="Int. J. Syst. Evol. Microbiol.">
        <title>The Global Catalogue of Microorganisms (GCM) 10K type strain sequencing project: providing services to taxonomists for standard genome sequencing and annotation.</title>
        <authorList>
            <consortium name="The Broad Institute Genomics Platform"/>
            <consortium name="The Broad Institute Genome Sequencing Center for Infectious Disease"/>
            <person name="Wu L."/>
            <person name="Ma J."/>
        </authorList>
    </citation>
    <scope>NUCLEOTIDE SEQUENCE [LARGE SCALE GENOMIC DNA]</scope>
    <source>
        <strain evidence="8">DFY28</strain>
    </source>
</reference>
<evidence type="ECO:0000256" key="6">
    <source>
        <dbReference type="SAM" id="Phobius"/>
    </source>
</evidence>
<proteinExistence type="predicted"/>
<sequence>MFWRGVLGYLPVNIAQGVVGLLTLVVFTRLLSPAEFGHYALGFSVMTLLHTGIFTWNEAALARFQVAEQDRGSGADHAATVQRTWLALLLVLPIAGLAALAWPMSGPMKLAVLSGLLAILPRTFAKLAQERRRAIGDVRGAAAIDLVQILGGFAIGAVCAFAGLGGASPLIGFGAAAALSIVWAIPQERAAWRGGRFELARARRYAAYGAPVAASLILSLVLTTTDRFLLAAFLDEAAVGLYHAGYSLASRTIDVLFIWLGAAGGPALVAALERGGRAGLESEARQQGSLMLLLGAPSVVGLALVAGPLCELMVGEDLRDGAAHVTPWIAASALFSGLTTYYFNQAFTLGRRTGLLIVAMAAPALANLVLNLLLIPAYGLDGALWATLASYAIGIAAAAALGRRVLPLPIPWTSLAQAGFACAVMAVAVFFTPAPGGLAELALKASVGAAVYLGLALAMDAGNLRSRALPLLRRFSSGAAA</sequence>
<dbReference type="InterPro" id="IPR050833">
    <property type="entry name" value="Poly_Biosynth_Transport"/>
</dbReference>
<name>A0ABW4N3G9_9CAUL</name>
<dbReference type="EMBL" id="JBHUEY010000006">
    <property type="protein sequence ID" value="MFD1784709.1"/>
    <property type="molecule type" value="Genomic_DNA"/>
</dbReference>
<accession>A0ABW4N3G9</accession>
<feature type="transmembrane region" description="Helical" evidence="6">
    <location>
        <begin position="355"/>
        <end position="377"/>
    </location>
</feature>
<evidence type="ECO:0000313" key="7">
    <source>
        <dbReference type="EMBL" id="MFD1784709.1"/>
    </source>
</evidence>
<keyword evidence="5 6" id="KW-0472">Membrane</keyword>
<evidence type="ECO:0000313" key="8">
    <source>
        <dbReference type="Proteomes" id="UP001597237"/>
    </source>
</evidence>
<feature type="transmembrane region" description="Helical" evidence="6">
    <location>
        <begin position="445"/>
        <end position="464"/>
    </location>
</feature>
<feature type="transmembrane region" description="Helical" evidence="6">
    <location>
        <begin position="169"/>
        <end position="185"/>
    </location>
</feature>
<evidence type="ECO:0000256" key="2">
    <source>
        <dbReference type="ARBA" id="ARBA00022475"/>
    </source>
</evidence>
<dbReference type="Pfam" id="PF13440">
    <property type="entry name" value="Polysacc_synt_3"/>
    <property type="match status" value="1"/>
</dbReference>
<keyword evidence="4 6" id="KW-1133">Transmembrane helix</keyword>
<evidence type="ECO:0000256" key="4">
    <source>
        <dbReference type="ARBA" id="ARBA00022989"/>
    </source>
</evidence>
<keyword evidence="2" id="KW-1003">Cell membrane</keyword>
<feature type="transmembrane region" description="Helical" evidence="6">
    <location>
        <begin position="383"/>
        <end position="402"/>
    </location>
</feature>
<feature type="transmembrane region" description="Helical" evidence="6">
    <location>
        <begin position="244"/>
        <end position="269"/>
    </location>
</feature>
<feature type="transmembrane region" description="Helical" evidence="6">
    <location>
        <begin position="7"/>
        <end position="27"/>
    </location>
</feature>
<feature type="transmembrane region" description="Helical" evidence="6">
    <location>
        <begin position="39"/>
        <end position="64"/>
    </location>
</feature>
<keyword evidence="3 6" id="KW-0812">Transmembrane</keyword>
<organism evidence="7 8">
    <name type="scientific">Phenylobacterium terrae</name>
    <dbReference type="NCBI Taxonomy" id="2665495"/>
    <lineage>
        <taxon>Bacteria</taxon>
        <taxon>Pseudomonadati</taxon>
        <taxon>Pseudomonadota</taxon>
        <taxon>Alphaproteobacteria</taxon>
        <taxon>Caulobacterales</taxon>
        <taxon>Caulobacteraceae</taxon>
        <taxon>Phenylobacterium</taxon>
    </lineage>
</organism>
<feature type="transmembrane region" description="Helical" evidence="6">
    <location>
        <begin position="414"/>
        <end position="433"/>
    </location>
</feature>
<dbReference type="RefSeq" id="WP_377280848.1">
    <property type="nucleotide sequence ID" value="NZ_JBHRSI010000002.1"/>
</dbReference>
<feature type="transmembrane region" description="Helical" evidence="6">
    <location>
        <begin position="205"/>
        <end position="224"/>
    </location>
</feature>
<gene>
    <name evidence="7" type="ORF">ACFSC0_14995</name>
</gene>
<evidence type="ECO:0000256" key="1">
    <source>
        <dbReference type="ARBA" id="ARBA00004651"/>
    </source>
</evidence>
<keyword evidence="8" id="KW-1185">Reference proteome</keyword>
<feature type="transmembrane region" description="Helical" evidence="6">
    <location>
        <begin position="290"/>
        <end position="309"/>
    </location>
</feature>
<dbReference type="PANTHER" id="PTHR30250:SF11">
    <property type="entry name" value="O-ANTIGEN TRANSPORTER-RELATED"/>
    <property type="match status" value="1"/>
</dbReference>
<evidence type="ECO:0000256" key="3">
    <source>
        <dbReference type="ARBA" id="ARBA00022692"/>
    </source>
</evidence>
<comment type="subcellular location">
    <subcellularLocation>
        <location evidence="1">Cell membrane</location>
        <topology evidence="1">Multi-pass membrane protein</topology>
    </subcellularLocation>
</comment>